<name>A0A813QLF4_9BILA</name>
<evidence type="ECO:0000313" key="6">
    <source>
        <dbReference type="EMBL" id="CAF3503543.1"/>
    </source>
</evidence>
<dbReference type="PANTHER" id="PTHR13379">
    <property type="entry name" value="UNCHARACTERIZED DUF1308"/>
    <property type="match status" value="1"/>
</dbReference>
<proteinExistence type="inferred from homology"/>
<evidence type="ECO:0000313" key="5">
    <source>
        <dbReference type="EMBL" id="CAF0768563.1"/>
    </source>
</evidence>
<comment type="caution">
    <text evidence="5">The sequence shown here is derived from an EMBL/GenBank/DDBJ whole genome shotgun (WGS) entry which is preliminary data.</text>
</comment>
<feature type="domain" description="DUF5614" evidence="3">
    <location>
        <begin position="30"/>
        <end position="220"/>
    </location>
</feature>
<evidence type="ECO:0000313" key="8">
    <source>
        <dbReference type="Proteomes" id="UP000663829"/>
    </source>
</evidence>
<comment type="similarity">
    <text evidence="1">Belongs to the UPF0415 family.</text>
</comment>
<dbReference type="PANTHER" id="PTHR13379:SF0">
    <property type="entry name" value="UPF0415 PROTEIN C7ORF25"/>
    <property type="match status" value="1"/>
</dbReference>
<keyword evidence="8" id="KW-1185">Reference proteome</keyword>
<dbReference type="EMBL" id="CAJOBA010000096">
    <property type="protein sequence ID" value="CAF3503543.1"/>
    <property type="molecule type" value="Genomic_DNA"/>
</dbReference>
<evidence type="ECO:0008006" key="9">
    <source>
        <dbReference type="Google" id="ProtNLM"/>
    </source>
</evidence>
<dbReference type="Pfam" id="PF18474">
    <property type="entry name" value="DUF5614"/>
    <property type="match status" value="1"/>
</dbReference>
<evidence type="ECO:0000256" key="1">
    <source>
        <dbReference type="ARBA" id="ARBA00006588"/>
    </source>
</evidence>
<dbReference type="InterPro" id="IPR041076">
    <property type="entry name" value="DUF5614"/>
</dbReference>
<accession>A0A813QLF4</accession>
<gene>
    <name evidence="5" type="ORF">GPM918_LOCUS1793</name>
    <name evidence="4" type="ORF">OVA965_LOCUS648</name>
    <name evidence="7" type="ORF">SRO942_LOCUS1793</name>
    <name evidence="6" type="ORF">TMI583_LOCUS648</name>
</gene>
<dbReference type="OrthoDB" id="441890at2759"/>
<dbReference type="Proteomes" id="UP000677228">
    <property type="component" value="Unassembled WGS sequence"/>
</dbReference>
<evidence type="ECO:0000259" key="3">
    <source>
        <dbReference type="Pfam" id="PF18474"/>
    </source>
</evidence>
<evidence type="ECO:0000313" key="4">
    <source>
        <dbReference type="EMBL" id="CAF0728890.1"/>
    </source>
</evidence>
<evidence type="ECO:0000259" key="2">
    <source>
        <dbReference type="Pfam" id="PF07000"/>
    </source>
</evidence>
<dbReference type="EMBL" id="CAJOBC010000180">
    <property type="protein sequence ID" value="CAF3550382.1"/>
    <property type="molecule type" value="Genomic_DNA"/>
</dbReference>
<evidence type="ECO:0000313" key="7">
    <source>
        <dbReference type="EMBL" id="CAF3550382.1"/>
    </source>
</evidence>
<reference evidence="5" key="1">
    <citation type="submission" date="2021-02" db="EMBL/GenBank/DDBJ databases">
        <authorList>
            <person name="Nowell W R."/>
        </authorList>
    </citation>
    <scope>NUCLEOTIDE SEQUENCE</scope>
</reference>
<dbReference type="Pfam" id="PF07000">
    <property type="entry name" value="DUF1308"/>
    <property type="match status" value="1"/>
</dbReference>
<dbReference type="Proteomes" id="UP000682733">
    <property type="component" value="Unassembled WGS sequence"/>
</dbReference>
<dbReference type="Proteomes" id="UP000681722">
    <property type="component" value="Unassembled WGS sequence"/>
</dbReference>
<dbReference type="EMBL" id="CAJNOQ010000180">
    <property type="protein sequence ID" value="CAF0768563.1"/>
    <property type="molecule type" value="Genomic_DNA"/>
</dbReference>
<dbReference type="Proteomes" id="UP000663829">
    <property type="component" value="Unassembled WGS sequence"/>
</dbReference>
<protein>
    <recommendedName>
        <fullName evidence="9">DUF1308 domain-containing protein</fullName>
    </recommendedName>
</protein>
<organism evidence="5 8">
    <name type="scientific">Didymodactylos carnosus</name>
    <dbReference type="NCBI Taxonomy" id="1234261"/>
    <lineage>
        <taxon>Eukaryota</taxon>
        <taxon>Metazoa</taxon>
        <taxon>Spiralia</taxon>
        <taxon>Gnathifera</taxon>
        <taxon>Rotifera</taxon>
        <taxon>Eurotatoria</taxon>
        <taxon>Bdelloidea</taxon>
        <taxon>Philodinida</taxon>
        <taxon>Philodinidae</taxon>
        <taxon>Didymodactylos</taxon>
    </lineage>
</organism>
<feature type="domain" description="DUF1308" evidence="2">
    <location>
        <begin position="247"/>
        <end position="385"/>
    </location>
</feature>
<dbReference type="AlphaFoldDB" id="A0A813QLF4"/>
<sequence>MVDSNNDTISIQLDKFISEVHTCIDKCQTFQSVPGMPKLERKFQAEKKFLKSLRDGRRVVNENYMRSSNLTHLKSIIEQVEEIGINEVDGILVPFKNRKNQLLICDILYNESRSWMKVISRNAQALHLIWRGNGLYGMRSIISPMKQYLETAKDNPINYKIPEIIFYFVQGVTVPLAEFLTNNGITIKGSIVDVSDEIERRLQMMDDDCSDDEQEHEVEEEEIIDPIVDLNSSSSTLQLNETSTIKLNLDVSTLISLASELTADSHIHKCQSYWLEVPAELERCQLLLPLLEDYMKGKELYVCQTAYDEFNDIIQSIGGENEKIRAKELLENMTLMPDCPSERAMALQESVKIKPKTKVIFGSGDTIKAITMTANRGFVRAASEQVKFFF</sequence>
<dbReference type="InterPro" id="IPR010733">
    <property type="entry name" value="DUF1308"/>
</dbReference>
<dbReference type="EMBL" id="CAJNOK010000096">
    <property type="protein sequence ID" value="CAF0728890.1"/>
    <property type="molecule type" value="Genomic_DNA"/>
</dbReference>